<keyword evidence="3" id="KW-0479">Metal-binding</keyword>
<keyword evidence="8" id="KW-1185">Reference proteome</keyword>
<evidence type="ECO:0000256" key="4">
    <source>
        <dbReference type="ARBA" id="ARBA00022801"/>
    </source>
</evidence>
<reference evidence="7 8" key="1">
    <citation type="journal article" date="2015" name="Int. J. Syst. Evol. Microbiol.">
        <title>M ethanocaldococcus bathoardescens sp. nov., a hyperthermophilic methanogen isolated from a volcanically active deep-sea hydrothermal vent.</title>
        <authorList>
            <person name="Stewart L.C."/>
            <person name="Jung J.H."/>
            <person name="Kim Y.T."/>
            <person name="Kwon S.W."/>
            <person name="Park C.S."/>
            <person name="Holden J.F."/>
        </authorList>
    </citation>
    <scope>NUCLEOTIDE SEQUENCE [LARGE SCALE GENOMIC DNA]</scope>
    <source>
        <strain evidence="7 8">JH146</strain>
    </source>
</reference>
<feature type="domain" description="PIN" evidence="6">
    <location>
        <begin position="12"/>
        <end position="121"/>
    </location>
</feature>
<evidence type="ECO:0000256" key="3">
    <source>
        <dbReference type="ARBA" id="ARBA00022723"/>
    </source>
</evidence>
<proteinExistence type="predicted"/>
<name>A0A076LFQ9_9EURY</name>
<dbReference type="Proteomes" id="UP000028781">
    <property type="component" value="Chromosome"/>
</dbReference>
<dbReference type="GO" id="GO:0004540">
    <property type="term" value="F:RNA nuclease activity"/>
    <property type="evidence" value="ECO:0007669"/>
    <property type="project" value="TreeGrafter"/>
</dbReference>
<keyword evidence="4" id="KW-0378">Hydrolase</keyword>
<keyword evidence="1" id="KW-1277">Toxin-antitoxin system</keyword>
<dbReference type="SUPFAM" id="SSF88723">
    <property type="entry name" value="PIN domain-like"/>
    <property type="match status" value="1"/>
</dbReference>
<evidence type="ECO:0000256" key="2">
    <source>
        <dbReference type="ARBA" id="ARBA00022722"/>
    </source>
</evidence>
<evidence type="ECO:0000259" key="6">
    <source>
        <dbReference type="Pfam" id="PF01850"/>
    </source>
</evidence>
<protein>
    <recommendedName>
        <fullName evidence="6">PIN domain-containing protein</fullName>
    </recommendedName>
</protein>
<evidence type="ECO:0000256" key="1">
    <source>
        <dbReference type="ARBA" id="ARBA00022649"/>
    </source>
</evidence>
<keyword evidence="5" id="KW-0460">Magnesium</keyword>
<dbReference type="InterPro" id="IPR051749">
    <property type="entry name" value="PINc/VapC_TA_RNase"/>
</dbReference>
<evidence type="ECO:0000313" key="8">
    <source>
        <dbReference type="Proteomes" id="UP000028781"/>
    </source>
</evidence>
<dbReference type="InterPro" id="IPR029060">
    <property type="entry name" value="PIN-like_dom_sf"/>
</dbReference>
<sequence length="131" mass="15354">MKNLEKNSNSEILIDTCVIIDYYKKRKIIEIEGCAISIITLLEFIRGIPDDKRKEMLNLLKCMFKVINVDDDIILKYCEIYNDLKRKGKMLDDADLLIGCTAIAKGYKLFTNNKKHFERLKDYGLEFYEEG</sequence>
<organism evidence="7 8">
    <name type="scientific">Methanocaldococcus bathoardescens</name>
    <dbReference type="NCBI Taxonomy" id="1301915"/>
    <lineage>
        <taxon>Archaea</taxon>
        <taxon>Methanobacteriati</taxon>
        <taxon>Methanobacteriota</taxon>
        <taxon>Methanomada group</taxon>
        <taxon>Methanococci</taxon>
        <taxon>Methanococcales</taxon>
        <taxon>Methanocaldococcaceae</taxon>
        <taxon>Methanocaldococcus</taxon>
    </lineage>
</organism>
<dbReference type="Gene3D" id="3.40.50.1010">
    <property type="entry name" value="5'-nuclease"/>
    <property type="match status" value="1"/>
</dbReference>
<dbReference type="GO" id="GO:0046872">
    <property type="term" value="F:metal ion binding"/>
    <property type="evidence" value="ECO:0007669"/>
    <property type="project" value="UniProtKB-KW"/>
</dbReference>
<dbReference type="EMBL" id="CP009149">
    <property type="protein sequence ID" value="AIJ05298.1"/>
    <property type="molecule type" value="Genomic_DNA"/>
</dbReference>
<dbReference type="AlphaFoldDB" id="A0A076LFQ9"/>
<dbReference type="FunFam" id="3.40.50.1010:FF:000103">
    <property type="entry name" value="PilT protein domain protein"/>
    <property type="match status" value="1"/>
</dbReference>
<dbReference type="InterPro" id="IPR002716">
    <property type="entry name" value="PIN_dom"/>
</dbReference>
<dbReference type="Pfam" id="PF01850">
    <property type="entry name" value="PIN"/>
    <property type="match status" value="1"/>
</dbReference>
<dbReference type="PANTHER" id="PTHR42740">
    <property type="entry name" value="RIBONUCLEASE VAPC3"/>
    <property type="match status" value="1"/>
</dbReference>
<accession>A0A076LFQ9</accession>
<keyword evidence="2" id="KW-0540">Nuclease</keyword>
<dbReference type="KEGG" id="mjh:JH146_0448"/>
<dbReference type="HOGENOM" id="CLU_118482_3_1_2"/>
<dbReference type="PANTHER" id="PTHR42740:SF2">
    <property type="entry name" value="RIBONUCLEASE VAPC1"/>
    <property type="match status" value="1"/>
</dbReference>
<dbReference type="CDD" id="cd09881">
    <property type="entry name" value="PIN_VapC4-5_FitB-like"/>
    <property type="match status" value="1"/>
</dbReference>
<gene>
    <name evidence="7" type="ORF">JH146_0448</name>
</gene>
<evidence type="ECO:0000313" key="7">
    <source>
        <dbReference type="EMBL" id="AIJ05298.1"/>
    </source>
</evidence>
<dbReference type="GO" id="GO:0016787">
    <property type="term" value="F:hydrolase activity"/>
    <property type="evidence" value="ECO:0007669"/>
    <property type="project" value="UniProtKB-KW"/>
</dbReference>
<dbReference type="STRING" id="1301915.JH146_0448"/>
<evidence type="ECO:0000256" key="5">
    <source>
        <dbReference type="ARBA" id="ARBA00022842"/>
    </source>
</evidence>